<dbReference type="PROSITE" id="PS51084">
    <property type="entry name" value="HIT_2"/>
    <property type="match status" value="1"/>
</dbReference>
<dbReference type="EMBL" id="JAAAUY010000711">
    <property type="protein sequence ID" value="KAF9327009.1"/>
    <property type="molecule type" value="Genomic_DNA"/>
</dbReference>
<evidence type="ECO:0000256" key="1">
    <source>
        <dbReference type="ARBA" id="ARBA00022741"/>
    </source>
</evidence>
<dbReference type="PANTHER" id="PTHR12486:SF5">
    <property type="entry name" value="ADENOSINE 5'-MONOPHOSPHORAMIDASE HINT3"/>
    <property type="match status" value="1"/>
</dbReference>
<gene>
    <name evidence="5" type="ORF">BG006_009640</name>
</gene>
<dbReference type="InterPro" id="IPR036265">
    <property type="entry name" value="HIT-like_sf"/>
</dbReference>
<name>A0A9P5SET3_9FUNG</name>
<dbReference type="InterPro" id="IPR011146">
    <property type="entry name" value="HIT-like"/>
</dbReference>
<dbReference type="PANTHER" id="PTHR12486">
    <property type="entry name" value="APRATAXIN-RELATED"/>
    <property type="match status" value="1"/>
</dbReference>
<evidence type="ECO:0000259" key="4">
    <source>
        <dbReference type="PROSITE" id="PS51084"/>
    </source>
</evidence>
<dbReference type="GO" id="GO:0000166">
    <property type="term" value="F:nucleotide binding"/>
    <property type="evidence" value="ECO:0007669"/>
    <property type="project" value="UniProtKB-KW"/>
</dbReference>
<keyword evidence="1" id="KW-0547">Nucleotide-binding</keyword>
<keyword evidence="2" id="KW-0378">Hydrolase</keyword>
<evidence type="ECO:0000313" key="5">
    <source>
        <dbReference type="EMBL" id="KAF9327009.1"/>
    </source>
</evidence>
<proteinExistence type="predicted"/>
<feature type="domain" description="HIT" evidence="4">
    <location>
        <begin position="1"/>
        <end position="72"/>
    </location>
</feature>
<reference evidence="5" key="1">
    <citation type="journal article" date="2020" name="Fungal Divers.">
        <title>Resolving the Mortierellaceae phylogeny through synthesis of multi-gene phylogenetics and phylogenomics.</title>
        <authorList>
            <person name="Vandepol N."/>
            <person name="Liber J."/>
            <person name="Desiro A."/>
            <person name="Na H."/>
            <person name="Kennedy M."/>
            <person name="Barry K."/>
            <person name="Grigoriev I.V."/>
            <person name="Miller A.N."/>
            <person name="O'Donnell K."/>
            <person name="Stajich J.E."/>
            <person name="Bonito G."/>
        </authorList>
    </citation>
    <scope>NUCLEOTIDE SEQUENCE</scope>
    <source>
        <strain evidence="5">NVP1</strain>
    </source>
</reference>
<dbReference type="Gene3D" id="3.30.428.10">
    <property type="entry name" value="HIT-like"/>
    <property type="match status" value="1"/>
</dbReference>
<sequence>MVIPARHIISVHTVTVDDYDLLLRMKAKALDLLKQFGHNVEASRLGFHIPPFNTVNHLHLHVLGGKFKSALRESKYEPGKIYYMELSQLLAKLETKMPTEKR</sequence>
<accession>A0A9P5SET3</accession>
<feature type="short sequence motif" description="Histidine triad motif" evidence="3">
    <location>
        <begin position="57"/>
        <end position="61"/>
    </location>
</feature>
<dbReference type="Proteomes" id="UP000696485">
    <property type="component" value="Unassembled WGS sequence"/>
</dbReference>
<dbReference type="GO" id="GO:0016787">
    <property type="term" value="F:hydrolase activity"/>
    <property type="evidence" value="ECO:0007669"/>
    <property type="project" value="UniProtKB-KW"/>
</dbReference>
<comment type="caution">
    <text evidence="5">The sequence shown here is derived from an EMBL/GenBank/DDBJ whole genome shotgun (WGS) entry which is preliminary data.</text>
</comment>
<keyword evidence="6" id="KW-1185">Reference proteome</keyword>
<evidence type="ECO:0000256" key="3">
    <source>
        <dbReference type="PROSITE-ProRule" id="PRU00464"/>
    </source>
</evidence>
<evidence type="ECO:0000313" key="6">
    <source>
        <dbReference type="Proteomes" id="UP000696485"/>
    </source>
</evidence>
<evidence type="ECO:0000256" key="2">
    <source>
        <dbReference type="ARBA" id="ARBA00022801"/>
    </source>
</evidence>
<organism evidence="5 6">
    <name type="scientific">Podila minutissima</name>
    <dbReference type="NCBI Taxonomy" id="64525"/>
    <lineage>
        <taxon>Eukaryota</taxon>
        <taxon>Fungi</taxon>
        <taxon>Fungi incertae sedis</taxon>
        <taxon>Mucoromycota</taxon>
        <taxon>Mortierellomycotina</taxon>
        <taxon>Mortierellomycetes</taxon>
        <taxon>Mortierellales</taxon>
        <taxon>Mortierellaceae</taxon>
        <taxon>Podila</taxon>
    </lineage>
</organism>
<protein>
    <recommendedName>
        <fullName evidence="4">HIT domain-containing protein</fullName>
    </recommendedName>
</protein>
<dbReference type="SUPFAM" id="SSF54197">
    <property type="entry name" value="HIT-like"/>
    <property type="match status" value="1"/>
</dbReference>
<dbReference type="Pfam" id="PF11969">
    <property type="entry name" value="DcpS_C"/>
    <property type="match status" value="1"/>
</dbReference>
<dbReference type="AlphaFoldDB" id="A0A9P5SET3"/>